<feature type="compositionally biased region" description="Gly residues" evidence="1">
    <location>
        <begin position="143"/>
        <end position="154"/>
    </location>
</feature>
<sequence>MKAVQTLAKLLLLLVLLSVSVAPAAGRHHHRGTKKRRMQKMLKMKKNTSVTTSRKGTKLTASSVKGATGKGAKKGTIVVGSKGIGGKGNGGKGNGGKGGSKAGFNAPFPAPVVLLPLIPTLAPSMEEPSRQPVTRIPTRTPPSGGGSGGGGGGAAAAPTVCLSTPCQTTTPQFVPCGVGGVAFFSPLATRTLTAAGQTLSFDFIGLPAPIAGTTVFIGASYTGDIVNANQCMELQGEDGPTSSGFCKLTSTTTATTANAFTTATAAEFNAWNADGTVTIQQDASSFVTPIGTDVGSVLLAYCTLQSCGLASVTTPCPNQPATPVDCTAFPGTTSVTTPTLTATLTTSGQALAFSFTTLVDAISPVNIIASYNGDTDESTPFDECLDIVAEGGVFSGSCYFDETTTGTTNPTQVVTQATAAEFNAWNADGTVTITLDADSGVGPGDGGGNDGGTVQLQYCARGCGTPGVTSTCQNQPATPVDCAAFPGTASVTTPTLTTTLTTSGEALAFSFAGLSDTVSPVNIIASYNGDTDDSTSSDECLDIVAEGGVFSGSCYFDETTTGTTNPTNVVTQATAAEFNAWNVDGTVTITLDADSGVDPNNGGGNDVGSVQLQYCARACGIPGILAACPNQPATPVDCAAFPGTTSVTTPILTATLTTSGEALAFSFAGLSDSVSPVNIIASYNGDTDDSTTSDECLDIVAEGGVFSGSCYFDETTTGTTNPTNVVTQATAAEFNAWNVDGTVTITLDADSGVDPNNGGGNDVGSVQLQYCARACGIPGILAACPNQPATPVDCAAFPGTTSVTTPILTATLTTSGEALAFSFAGLSDSVSPVNIIASYNGDTDDSTTSDECLDIVAEGGVFSGSCYFDETTTGTTNPTNVVTQATAAEFNAWNVDGTVTITLDADSGVDPNNGGGNDVGSVQLQYCARACGIPGILAACPNQPATPVDCAAFPGTTSVTTPILTATLTTSGEALAFSFAGLSDSVSPVNIIASYNGDTDDSTTSDECLDIVAEGGVFSGSCYFDETTTGTTNPTNVVTQATAAEFNAWNADGTVTITLDADSGVDPGNGGGNDGGSVQLQYCARTCGTPGITTACQNQPATPVDCAAFPGSISTTSTILTTTLTTSGEALAFSFAGLADSLSPVNILATFDGDIDSGAVSNECFDIVGEGGVLFSGSCYFDELTFGATGVTQVVTQATAAEFNGWNADGTVTIILDADSNVLPGVDSSVGTIQLQYCITPTTGTCDTPGITTACPNQPATPVDCSAFPGTISTLSTVQTATLTTSGEALVLSFTGLADSVSPVNILASFDGDDDQGVARNECIDILSEFGVFTGSCYFNEETFGAAGNVQVVTQATAADFNAWNADGTVTLTLDADSNINPGGGSSVATIQLQYCIIEPPATCGTPGITTACPNQPATPVDCAAFPGSISTTSTVQTATLTTSGEALALSFAGLADSVSPVNILASFDGDDNSGAASNECIDILSEFGVFTGSCYFDELTFGATGNVQVVTQATAADFNTWNADGFVTITLDADRIVDPRGDSNVASVRLQYCIIPPPQTCGTPGITTACPNQPATPVDCTAFPGTISTTTTVQTATLTTGGEALALSFTGLADSVSPVNILASYDGDIDRGVARSECMDILSEFGVFTGSCYFDELTFGAAGNVQVVTQATAADFNAWNADGMVTITLDADSNVLPGVDSSVGTIQLQYCIVPPPATCGSPGITAVCPNQPATPVDCAAFPGSISTTSTILTTTLTTSGEALSLSFNGLVDSVSPVNILASYDGDIDGGAAGANECIDILSEFGVFTGSCYFDGLTYGAAGNVQVVTQATAADFNAWNADGFVTITLDADRNVDPSGGGSNVGTIQLQYCIIPPPQTCGTPGITSACPNQPATAVDCSTFPGSISTTSTILTATLTTSGQALVFSFTGLADSVSPVNILASYDGDDDQGAARNECIDILSEFGVFTGSCYFDELTFGATGNVQVVTQAAAADFNAWNADGMVTLILDADSNINPGGGSSIGTIQLQYCILPPPATCGTPGITTACPNQPATPVDCAAFPGSISTTSTILTTTLTTSGEALSLSFNGLVNSVSPVNILASYDGDIDSGAAGANECMDVLSEFGVFTGSCYFDGLTYGAAGIPQVVTQATAADFNAWNADGAVTITLDADRGVGTGGAFSKVATVQLQYCIIPPPQTCGTPGITSACPNQPATPLDCSTFPGSISTTSTILTATLTTSGQALAFSFTGLVDSVSPVNILASYDGDIDRGVARSECMDILSEFGVFTGSCYFDELTFGAAGNVQVVTQATAADFNAWNADGMVTITLDADSNVLPGVDSSVGTIQLQYCILPPPATCGTPGIATACPNQPATPVDCTAFPGTTSVTTTVQSATLTTSGEALAFSFPGLVDSVSPVNILASYDGDIDGGAAGANECMDILSEFGVFTGSCYFDKLTFGATGIPQVVTQATAADFNAWNADGTVTLTLDADRNVGAGGAFSNVGTIQLQYCV</sequence>
<feature type="region of interest" description="Disordered" evidence="1">
    <location>
        <begin position="44"/>
        <end position="71"/>
    </location>
</feature>
<evidence type="ECO:0008006" key="5">
    <source>
        <dbReference type="Google" id="ProtNLM"/>
    </source>
</evidence>
<reference evidence="3" key="1">
    <citation type="submission" date="2023-08" db="EMBL/GenBank/DDBJ databases">
        <authorList>
            <person name="Audoor S."/>
            <person name="Bilcke G."/>
        </authorList>
    </citation>
    <scope>NUCLEOTIDE SEQUENCE</scope>
</reference>
<evidence type="ECO:0000256" key="1">
    <source>
        <dbReference type="SAM" id="MobiDB-lite"/>
    </source>
</evidence>
<dbReference type="EMBL" id="CAKOGP040001125">
    <property type="protein sequence ID" value="CAJ1943734.1"/>
    <property type="molecule type" value="Genomic_DNA"/>
</dbReference>
<keyword evidence="2" id="KW-0732">Signal</keyword>
<gene>
    <name evidence="3" type="ORF">CYCCA115_LOCUS8584</name>
</gene>
<protein>
    <recommendedName>
        <fullName evidence="5">Calmodulin</fullName>
    </recommendedName>
</protein>
<feature type="compositionally biased region" description="Polar residues" evidence="1">
    <location>
        <begin position="47"/>
        <end position="63"/>
    </location>
</feature>
<keyword evidence="4" id="KW-1185">Reference proteome</keyword>
<proteinExistence type="predicted"/>
<dbReference type="Proteomes" id="UP001295423">
    <property type="component" value="Unassembled WGS sequence"/>
</dbReference>
<feature type="chain" id="PRO_5042249924" description="Calmodulin" evidence="2">
    <location>
        <begin position="27"/>
        <end position="2509"/>
    </location>
</feature>
<evidence type="ECO:0000256" key="2">
    <source>
        <dbReference type="SAM" id="SignalP"/>
    </source>
</evidence>
<feature type="region of interest" description="Disordered" evidence="1">
    <location>
        <begin position="125"/>
        <end position="154"/>
    </location>
</feature>
<feature type="signal peptide" evidence="2">
    <location>
        <begin position="1"/>
        <end position="26"/>
    </location>
</feature>
<evidence type="ECO:0000313" key="3">
    <source>
        <dbReference type="EMBL" id="CAJ1943734.1"/>
    </source>
</evidence>
<comment type="caution">
    <text evidence="3">The sequence shown here is derived from an EMBL/GenBank/DDBJ whole genome shotgun (WGS) entry which is preliminary data.</text>
</comment>
<accession>A0AAD2CS69</accession>
<evidence type="ECO:0000313" key="4">
    <source>
        <dbReference type="Proteomes" id="UP001295423"/>
    </source>
</evidence>
<organism evidence="3 4">
    <name type="scientific">Cylindrotheca closterium</name>
    <dbReference type="NCBI Taxonomy" id="2856"/>
    <lineage>
        <taxon>Eukaryota</taxon>
        <taxon>Sar</taxon>
        <taxon>Stramenopiles</taxon>
        <taxon>Ochrophyta</taxon>
        <taxon>Bacillariophyta</taxon>
        <taxon>Bacillariophyceae</taxon>
        <taxon>Bacillariophycidae</taxon>
        <taxon>Bacillariales</taxon>
        <taxon>Bacillariaceae</taxon>
        <taxon>Cylindrotheca</taxon>
    </lineage>
</organism>
<name>A0AAD2CS69_9STRA</name>